<sequence>MVWELLQYGVDLGLECPQCDTDRQYQIIVYFISELDLNVQIKK</sequence>
<proteinExistence type="predicted"/>
<organism evidence="1 2">
    <name type="scientific">Pseudoalteromonas peptidolytica F12-50-A1</name>
    <dbReference type="NCBI Taxonomy" id="1315280"/>
    <lineage>
        <taxon>Bacteria</taxon>
        <taxon>Pseudomonadati</taxon>
        <taxon>Pseudomonadota</taxon>
        <taxon>Gammaproteobacteria</taxon>
        <taxon>Alteromonadales</taxon>
        <taxon>Pseudoalteromonadaceae</taxon>
        <taxon>Pseudoalteromonas</taxon>
    </lineage>
</organism>
<protein>
    <submittedName>
        <fullName evidence="1">Uncharacterized protein</fullName>
    </submittedName>
</protein>
<dbReference type="EMBL" id="AQHF01000020">
    <property type="protein sequence ID" value="MBE0346116.1"/>
    <property type="molecule type" value="Genomic_DNA"/>
</dbReference>
<keyword evidence="2" id="KW-1185">Reference proteome</keyword>
<evidence type="ECO:0000313" key="2">
    <source>
        <dbReference type="Proteomes" id="UP000660708"/>
    </source>
</evidence>
<name>A0A8I0MUN0_9GAMM</name>
<dbReference type="Proteomes" id="UP000660708">
    <property type="component" value="Unassembled WGS sequence"/>
</dbReference>
<reference evidence="1 2" key="1">
    <citation type="submission" date="2015-06" db="EMBL/GenBank/DDBJ databases">
        <title>Genome sequence of Pseudoalteromonas peptidolytica.</title>
        <authorList>
            <person name="Xie B.-B."/>
            <person name="Rong J.-C."/>
            <person name="Qin Q.-L."/>
            <person name="Zhang Y.-Z."/>
        </authorList>
    </citation>
    <scope>NUCLEOTIDE SEQUENCE [LARGE SCALE GENOMIC DNA]</scope>
    <source>
        <strain evidence="1 2">F12-50-A1</strain>
    </source>
</reference>
<comment type="caution">
    <text evidence="1">The sequence shown here is derived from an EMBL/GenBank/DDBJ whole genome shotgun (WGS) entry which is preliminary data.</text>
</comment>
<dbReference type="AlphaFoldDB" id="A0A8I0MUN0"/>
<gene>
    <name evidence="1" type="ORF">PPEP_a1144</name>
</gene>
<accession>A0A8I0MUN0</accession>
<evidence type="ECO:0000313" key="1">
    <source>
        <dbReference type="EMBL" id="MBE0346116.1"/>
    </source>
</evidence>